<dbReference type="Proteomes" id="UP000599074">
    <property type="component" value="Unassembled WGS sequence"/>
</dbReference>
<keyword evidence="10" id="KW-1185">Reference proteome</keyword>
<comment type="similarity">
    <text evidence="2 6">Belongs to the ABC-3 integral membrane protein family.</text>
</comment>
<feature type="transmembrane region" description="Helical" evidence="8">
    <location>
        <begin position="12"/>
        <end position="30"/>
    </location>
</feature>
<comment type="caution">
    <text evidence="9">The sequence shown here is derived from an EMBL/GenBank/DDBJ whole genome shotgun (WGS) entry which is preliminary data.</text>
</comment>
<dbReference type="EMBL" id="BOON01000039">
    <property type="protein sequence ID" value="GII24600.1"/>
    <property type="molecule type" value="Genomic_DNA"/>
</dbReference>
<dbReference type="GO" id="GO:0010043">
    <property type="term" value="P:response to zinc ion"/>
    <property type="evidence" value="ECO:0007669"/>
    <property type="project" value="TreeGrafter"/>
</dbReference>
<evidence type="ECO:0000256" key="5">
    <source>
        <dbReference type="ARBA" id="ARBA00023136"/>
    </source>
</evidence>
<feature type="transmembrane region" description="Helical" evidence="8">
    <location>
        <begin position="191"/>
        <end position="208"/>
    </location>
</feature>
<sequence length="291" mass="29651">MNLFAYDFMIRALIGATVTGLAAPAIGIYLVQRRLSLIGDGLGHVALTGVGLGLLTHNSPTIAAVVVAALGAVAVELVRERGKASGDVALAILFYGGISGGVVLVNLSSAQSSRSLTSYLFGSPLTTSPGDIVVIGVLGAIVLAVALLLRPWLFAVCHDEEYARVSGLPIRLLNITLAVTTAVTVTAAMRAVGLLLVSALMVVPVATAQQVTRGFNATMYLAMALGVGASVVGLSVSSQLDTAPGATIVLLAIASFVAVTLLAGVVRRARPRQSVPGPPADAEPPEVLLDR</sequence>
<name>A0A8J3TNM7_9ACTN</name>
<feature type="transmembrane region" description="Helical" evidence="8">
    <location>
        <begin position="90"/>
        <end position="112"/>
    </location>
</feature>
<proteinExistence type="inferred from homology"/>
<keyword evidence="6" id="KW-0813">Transport</keyword>
<dbReference type="RefSeq" id="WP_168116984.1">
    <property type="nucleotide sequence ID" value="NZ_BOON01000039.1"/>
</dbReference>
<keyword evidence="3 6" id="KW-0812">Transmembrane</keyword>
<evidence type="ECO:0000256" key="4">
    <source>
        <dbReference type="ARBA" id="ARBA00022989"/>
    </source>
</evidence>
<evidence type="ECO:0000313" key="9">
    <source>
        <dbReference type="EMBL" id="GII24600.1"/>
    </source>
</evidence>
<feature type="region of interest" description="Disordered" evidence="7">
    <location>
        <begin position="271"/>
        <end position="291"/>
    </location>
</feature>
<evidence type="ECO:0000256" key="2">
    <source>
        <dbReference type="ARBA" id="ARBA00008034"/>
    </source>
</evidence>
<evidence type="ECO:0000256" key="3">
    <source>
        <dbReference type="ARBA" id="ARBA00022692"/>
    </source>
</evidence>
<evidence type="ECO:0000256" key="7">
    <source>
        <dbReference type="SAM" id="MobiDB-lite"/>
    </source>
</evidence>
<protein>
    <submittedName>
        <fullName evidence="9">ABC transporter</fullName>
    </submittedName>
</protein>
<feature type="transmembrane region" description="Helical" evidence="8">
    <location>
        <begin position="61"/>
        <end position="78"/>
    </location>
</feature>
<feature type="transmembrane region" description="Helical" evidence="8">
    <location>
        <begin position="168"/>
        <end position="185"/>
    </location>
</feature>
<dbReference type="SUPFAM" id="SSF81345">
    <property type="entry name" value="ABC transporter involved in vitamin B12 uptake, BtuC"/>
    <property type="match status" value="1"/>
</dbReference>
<evidence type="ECO:0000256" key="8">
    <source>
        <dbReference type="SAM" id="Phobius"/>
    </source>
</evidence>
<evidence type="ECO:0000313" key="10">
    <source>
        <dbReference type="Proteomes" id="UP000599074"/>
    </source>
</evidence>
<keyword evidence="5 8" id="KW-0472">Membrane</keyword>
<evidence type="ECO:0000256" key="6">
    <source>
        <dbReference type="RuleBase" id="RU003943"/>
    </source>
</evidence>
<feature type="transmembrane region" description="Helical" evidence="8">
    <location>
        <begin position="220"/>
        <end position="240"/>
    </location>
</feature>
<keyword evidence="4 8" id="KW-1133">Transmembrane helix</keyword>
<dbReference type="Gene3D" id="1.10.3470.10">
    <property type="entry name" value="ABC transporter involved in vitamin B12 uptake, BtuC"/>
    <property type="match status" value="1"/>
</dbReference>
<organism evidence="9 10">
    <name type="scientific">Planosporangium mesophilum</name>
    <dbReference type="NCBI Taxonomy" id="689768"/>
    <lineage>
        <taxon>Bacteria</taxon>
        <taxon>Bacillati</taxon>
        <taxon>Actinomycetota</taxon>
        <taxon>Actinomycetes</taxon>
        <taxon>Micromonosporales</taxon>
        <taxon>Micromonosporaceae</taxon>
        <taxon>Planosporangium</taxon>
    </lineage>
</organism>
<dbReference type="InterPro" id="IPR037294">
    <property type="entry name" value="ABC_BtuC-like"/>
</dbReference>
<reference evidence="9" key="1">
    <citation type="submission" date="2021-01" db="EMBL/GenBank/DDBJ databases">
        <title>Whole genome shotgun sequence of Planosporangium mesophilum NBRC 109066.</title>
        <authorList>
            <person name="Komaki H."/>
            <person name="Tamura T."/>
        </authorList>
    </citation>
    <scope>NUCLEOTIDE SEQUENCE</scope>
    <source>
        <strain evidence="9">NBRC 109066</strain>
    </source>
</reference>
<gene>
    <name evidence="9" type="ORF">Pme01_41970</name>
</gene>
<evidence type="ECO:0000256" key="1">
    <source>
        <dbReference type="ARBA" id="ARBA00004141"/>
    </source>
</evidence>
<feature type="transmembrane region" description="Helical" evidence="8">
    <location>
        <begin position="246"/>
        <end position="266"/>
    </location>
</feature>
<feature type="transmembrane region" description="Helical" evidence="8">
    <location>
        <begin position="132"/>
        <end position="156"/>
    </location>
</feature>
<dbReference type="InterPro" id="IPR001626">
    <property type="entry name" value="ABC_TroCD"/>
</dbReference>
<accession>A0A8J3TNM7</accession>
<dbReference type="PANTHER" id="PTHR30477">
    <property type="entry name" value="ABC-TRANSPORTER METAL-BINDING PROTEIN"/>
    <property type="match status" value="1"/>
</dbReference>
<dbReference type="Pfam" id="PF00950">
    <property type="entry name" value="ABC-3"/>
    <property type="match status" value="1"/>
</dbReference>
<comment type="subcellular location">
    <subcellularLocation>
        <location evidence="6">Cell membrane</location>
        <topology evidence="6">Multi-pass membrane protein</topology>
    </subcellularLocation>
    <subcellularLocation>
        <location evidence="1">Membrane</location>
        <topology evidence="1">Multi-pass membrane protein</topology>
    </subcellularLocation>
</comment>
<dbReference type="GO" id="GO:0043190">
    <property type="term" value="C:ATP-binding cassette (ABC) transporter complex"/>
    <property type="evidence" value="ECO:0007669"/>
    <property type="project" value="InterPro"/>
</dbReference>
<dbReference type="GO" id="GO:0055085">
    <property type="term" value="P:transmembrane transport"/>
    <property type="evidence" value="ECO:0007669"/>
    <property type="project" value="InterPro"/>
</dbReference>
<dbReference type="AlphaFoldDB" id="A0A8J3TNM7"/>
<dbReference type="PANTHER" id="PTHR30477:SF0">
    <property type="entry name" value="METAL TRANSPORT SYSTEM MEMBRANE PROTEIN TM_0125-RELATED"/>
    <property type="match status" value="1"/>
</dbReference>